<keyword evidence="2" id="KW-1185">Reference proteome</keyword>
<dbReference type="InterPro" id="IPR011009">
    <property type="entry name" value="Kinase-like_dom_sf"/>
</dbReference>
<sequence length="292" mass="32562">MSEARATEVLKKLWPEWSGRLETLRDGPDTWVYRPSRGRVPAVVKLWPRKAEAKASRQALRQAELAAVLSHGPYRVPRVLWFGKGALVMQDAGGPDFRERLETEAPGPLLRSAGEWLAAYHGLSLRERKFLPKGQVNWLTRLVDAVEAGERTPIDAKGLVSAARALKETRATVRGLPATRAITHRDLTLSNLVSGAEGTVWGIDFENAKEDEPLRDVFSLALDVLELTGDESALAALREGYGDDVTAPEVRLFLQRCFAISLWANTPVSPSKRQRRRWEIARDLLERDSAVI</sequence>
<gene>
    <name evidence="1" type="ORF">OA50_01711</name>
</gene>
<dbReference type="Proteomes" id="UP000030960">
    <property type="component" value="Unassembled WGS sequence"/>
</dbReference>
<dbReference type="EMBL" id="JSUQ01000006">
    <property type="protein sequence ID" value="KHQ53722.1"/>
    <property type="molecule type" value="Genomic_DNA"/>
</dbReference>
<dbReference type="Gene3D" id="3.90.1200.10">
    <property type="match status" value="1"/>
</dbReference>
<dbReference type="GO" id="GO:0016740">
    <property type="term" value="F:transferase activity"/>
    <property type="evidence" value="ECO:0007669"/>
    <property type="project" value="UniProtKB-KW"/>
</dbReference>
<accession>A0A0B3S051</accession>
<dbReference type="AlphaFoldDB" id="A0A0B3S051"/>
<dbReference type="OrthoDB" id="7847519at2"/>
<name>A0A0B3S051_9RHOB</name>
<dbReference type="STRING" id="561184.SAMN05216376_101143"/>
<proteinExistence type="predicted"/>
<evidence type="ECO:0000313" key="1">
    <source>
        <dbReference type="EMBL" id="KHQ53722.1"/>
    </source>
</evidence>
<dbReference type="RefSeq" id="WP_052244379.1">
    <property type="nucleotide sequence ID" value="NZ_JSUQ01000006.1"/>
</dbReference>
<organism evidence="1 2">
    <name type="scientific">Mameliella alba</name>
    <dbReference type="NCBI Taxonomy" id="561184"/>
    <lineage>
        <taxon>Bacteria</taxon>
        <taxon>Pseudomonadati</taxon>
        <taxon>Pseudomonadota</taxon>
        <taxon>Alphaproteobacteria</taxon>
        <taxon>Rhodobacterales</taxon>
        <taxon>Roseobacteraceae</taxon>
        <taxon>Mameliella</taxon>
    </lineage>
</organism>
<protein>
    <submittedName>
        <fullName evidence="1">Putative phosphotransferase enzyme family protein</fullName>
    </submittedName>
</protein>
<evidence type="ECO:0000313" key="2">
    <source>
        <dbReference type="Proteomes" id="UP000030960"/>
    </source>
</evidence>
<dbReference type="SUPFAM" id="SSF56112">
    <property type="entry name" value="Protein kinase-like (PK-like)"/>
    <property type="match status" value="1"/>
</dbReference>
<keyword evidence="1" id="KW-0808">Transferase</keyword>
<reference evidence="1 2" key="1">
    <citation type="submission" date="2014-10" db="EMBL/GenBank/DDBJ databases">
        <title>Genome sequence of Ponticoccus sp. strain UMTAT08 isolated from clonal culture of toxic dinoflagellate Alexandrium tamiyavanichii.</title>
        <authorList>
            <person name="Gan H.Y."/>
            <person name="Muhd D.-D."/>
            <person name="Mohd Noor M.E."/>
            <person name="Yeong Y.S."/>
            <person name="Usup G."/>
        </authorList>
    </citation>
    <scope>NUCLEOTIDE SEQUENCE [LARGE SCALE GENOMIC DNA]</scope>
    <source>
        <strain evidence="1 2">UMTAT08</strain>
    </source>
</reference>
<comment type="caution">
    <text evidence="1">The sequence shown here is derived from an EMBL/GenBank/DDBJ whole genome shotgun (WGS) entry which is preliminary data.</text>
</comment>